<feature type="transmembrane region" description="Helical" evidence="1">
    <location>
        <begin position="7"/>
        <end position="30"/>
    </location>
</feature>
<feature type="transmembrane region" description="Helical" evidence="1">
    <location>
        <begin position="527"/>
        <end position="544"/>
    </location>
</feature>
<dbReference type="PATRIC" id="fig|1423775.4.peg.1119"/>
<organism evidence="2 3">
    <name type="scientific">Companilactobacillus nodensis DSM 19682 = JCM 14932 = NBRC 107160</name>
    <dbReference type="NCBI Taxonomy" id="1423775"/>
    <lineage>
        <taxon>Bacteria</taxon>
        <taxon>Bacillati</taxon>
        <taxon>Bacillota</taxon>
        <taxon>Bacilli</taxon>
        <taxon>Lactobacillales</taxon>
        <taxon>Lactobacillaceae</taxon>
        <taxon>Companilactobacillus</taxon>
    </lineage>
</organism>
<proteinExistence type="predicted"/>
<feature type="transmembrane region" description="Helical" evidence="1">
    <location>
        <begin position="217"/>
        <end position="240"/>
    </location>
</feature>
<dbReference type="Proteomes" id="UP000051248">
    <property type="component" value="Unassembled WGS sequence"/>
</dbReference>
<name>A0A0R1KC61_9LACO</name>
<feature type="transmembrane region" description="Helical" evidence="1">
    <location>
        <begin position="121"/>
        <end position="139"/>
    </location>
</feature>
<feature type="transmembrane region" description="Helical" evidence="1">
    <location>
        <begin position="377"/>
        <end position="396"/>
    </location>
</feature>
<dbReference type="eggNOG" id="COG5617">
    <property type="taxonomic scope" value="Bacteria"/>
</dbReference>
<dbReference type="RefSeq" id="WP_025023561.1">
    <property type="nucleotide sequence ID" value="NZ_AZDZ01000002.1"/>
</dbReference>
<reference evidence="2 3" key="1">
    <citation type="journal article" date="2015" name="Genome Announc.">
        <title>Expanding the biotechnology potential of lactobacilli through comparative genomics of 213 strains and associated genera.</title>
        <authorList>
            <person name="Sun Z."/>
            <person name="Harris H.M."/>
            <person name="McCann A."/>
            <person name="Guo C."/>
            <person name="Argimon S."/>
            <person name="Zhang W."/>
            <person name="Yang X."/>
            <person name="Jeffery I.B."/>
            <person name="Cooney J.C."/>
            <person name="Kagawa T.F."/>
            <person name="Liu W."/>
            <person name="Song Y."/>
            <person name="Salvetti E."/>
            <person name="Wrobel A."/>
            <person name="Rasinkangas P."/>
            <person name="Parkhill J."/>
            <person name="Rea M.C."/>
            <person name="O'Sullivan O."/>
            <person name="Ritari J."/>
            <person name="Douillard F.P."/>
            <person name="Paul Ross R."/>
            <person name="Yang R."/>
            <person name="Briner A.E."/>
            <person name="Felis G.E."/>
            <person name="de Vos W.M."/>
            <person name="Barrangou R."/>
            <person name="Klaenhammer T.R."/>
            <person name="Caufield P.W."/>
            <person name="Cui Y."/>
            <person name="Zhang H."/>
            <person name="O'Toole P.W."/>
        </authorList>
    </citation>
    <scope>NUCLEOTIDE SEQUENCE [LARGE SCALE GENOMIC DNA]</scope>
    <source>
        <strain evidence="2 3">DSM 19682</strain>
    </source>
</reference>
<accession>A0A0R1KC61</accession>
<feature type="transmembrane region" description="Helical" evidence="1">
    <location>
        <begin position="310"/>
        <end position="334"/>
    </location>
</feature>
<dbReference type="EMBL" id="AZDZ01000002">
    <property type="protein sequence ID" value="KRK80955.1"/>
    <property type="molecule type" value="Genomic_DNA"/>
</dbReference>
<evidence type="ECO:0000313" key="3">
    <source>
        <dbReference type="Proteomes" id="UP000051248"/>
    </source>
</evidence>
<feature type="transmembrane region" description="Helical" evidence="1">
    <location>
        <begin position="66"/>
        <end position="84"/>
    </location>
</feature>
<feature type="transmembrane region" description="Helical" evidence="1">
    <location>
        <begin position="277"/>
        <end position="298"/>
    </location>
</feature>
<keyword evidence="1" id="KW-1133">Transmembrane helix</keyword>
<feature type="transmembrane region" description="Helical" evidence="1">
    <location>
        <begin position="151"/>
        <end position="168"/>
    </location>
</feature>
<evidence type="ECO:0008006" key="4">
    <source>
        <dbReference type="Google" id="ProtNLM"/>
    </source>
</evidence>
<keyword evidence="1" id="KW-0472">Membrane</keyword>
<feature type="transmembrane region" description="Helical" evidence="1">
    <location>
        <begin position="96"/>
        <end position="115"/>
    </location>
</feature>
<keyword evidence="3" id="KW-1185">Reference proteome</keyword>
<evidence type="ECO:0000256" key="1">
    <source>
        <dbReference type="SAM" id="Phobius"/>
    </source>
</evidence>
<comment type="caution">
    <text evidence="2">The sequence shown here is derived from an EMBL/GenBank/DDBJ whole genome shotgun (WGS) entry which is preliminary data.</text>
</comment>
<evidence type="ECO:0000313" key="2">
    <source>
        <dbReference type="EMBL" id="KRK80955.1"/>
    </source>
</evidence>
<feature type="transmembrane region" description="Helical" evidence="1">
    <location>
        <begin position="174"/>
        <end position="205"/>
    </location>
</feature>
<dbReference type="OrthoDB" id="9784157at2"/>
<dbReference type="AlphaFoldDB" id="A0A0R1KC61"/>
<protein>
    <recommendedName>
        <fullName evidence="4">Membrane protein 6-pyruvoyl-tetrahydropterin synthase-related domain-containing protein</fullName>
    </recommendedName>
</protein>
<gene>
    <name evidence="2" type="ORF">FD03_GL001090</name>
</gene>
<dbReference type="STRING" id="1423775.FD03_GL001090"/>
<sequence>MNIKEKRWLIIADVLILFLAIYPIFLGGIVGGYDPGFHMGRIQTLANNIAGCHFPNPIGFEYLNKFGYGIGFFYGNLFIYPFALLRMLGVSLYHTYAVYIITFVILNIISINYVVQKLFNNRWATILSAPIYLSSYYTFGVIYSRAAAGELIAFAIIPWILLSLFKIVQGEYKYWYMLGIALSLLLATHVLSFLIAVGTAVFIFIMNLIPIFKDKKIFFSFTKGALLFLGLSSVFLFSFVQQYLVQKYVDTSTNSAGRYLLFVNADWLNQTFDMKQFVSTNGTFLVLLLLFSFIYYLYKGRGFHFSTKIIPQAFIIILVYGMLMLSPDFLHLVVKLFKPIILLQVVTRVNVVLLPLLTFVVANALGNIISDTGKFKIPMVTGFLAILTVITVMFPIQNNLNFVANRKSPISTLSVSMGEYEPREFFNYNTANDFKINDNFLEKSEKINIVKNNRNKVVVKVEDNNRARTVMLPRLYYKGYQVKLTYDGKTKTSPASTKNGLVAANLPRNFKSGKIEVTYKMTSIAKTGWVVFILTFCYLVWAFLKKFRRQLM</sequence>
<keyword evidence="1" id="KW-0812">Transmembrane</keyword>
<feature type="transmembrane region" description="Helical" evidence="1">
    <location>
        <begin position="340"/>
        <end position="365"/>
    </location>
</feature>